<comment type="caution">
    <text evidence="1">The sequence shown here is derived from an EMBL/GenBank/DDBJ whole genome shotgun (WGS) entry which is preliminary data.</text>
</comment>
<reference evidence="1 2" key="1">
    <citation type="submission" date="2024-08" db="EMBL/GenBank/DDBJ databases">
        <title>Gnathostoma spinigerum genome.</title>
        <authorList>
            <person name="Gonzalez-Bertolin B."/>
            <person name="Monzon S."/>
            <person name="Zaballos A."/>
            <person name="Jimenez P."/>
            <person name="Dekumyoy P."/>
            <person name="Varona S."/>
            <person name="Cuesta I."/>
            <person name="Sumanam S."/>
            <person name="Adisakwattana P."/>
            <person name="Gasser R.B."/>
            <person name="Hernandez-Gonzalez A."/>
            <person name="Young N.D."/>
            <person name="Perteguer M.J."/>
        </authorList>
    </citation>
    <scope>NUCLEOTIDE SEQUENCE [LARGE SCALE GENOMIC DNA]</scope>
    <source>
        <strain evidence="1">AL3</strain>
        <tissue evidence="1">Liver</tissue>
    </source>
</reference>
<name>A0ABD6F1K2_9BILA</name>
<dbReference type="AlphaFoldDB" id="A0ABD6F1K2"/>
<dbReference type="EMBL" id="JBGFUD010009906">
    <property type="protein sequence ID" value="MFH4982710.1"/>
    <property type="molecule type" value="Genomic_DNA"/>
</dbReference>
<evidence type="ECO:0000313" key="2">
    <source>
        <dbReference type="Proteomes" id="UP001608902"/>
    </source>
</evidence>
<proteinExistence type="predicted"/>
<keyword evidence="2" id="KW-1185">Reference proteome</keyword>
<organism evidence="1 2">
    <name type="scientific">Gnathostoma spinigerum</name>
    <dbReference type="NCBI Taxonomy" id="75299"/>
    <lineage>
        <taxon>Eukaryota</taxon>
        <taxon>Metazoa</taxon>
        <taxon>Ecdysozoa</taxon>
        <taxon>Nematoda</taxon>
        <taxon>Chromadorea</taxon>
        <taxon>Rhabditida</taxon>
        <taxon>Spirurina</taxon>
        <taxon>Gnathostomatomorpha</taxon>
        <taxon>Gnathostomatoidea</taxon>
        <taxon>Gnathostomatidae</taxon>
        <taxon>Gnathostoma</taxon>
    </lineage>
</organism>
<sequence length="130" mass="15230">MEEVLIAEKRGDDLRKFELSDPGYVYGTEKLPKGRRQKRKPKVEMLPMIELFELLFKAGIGVNIAISDQEKEFCVQSNCEQSEYQIFKFNVWLEEENIRRGYQREAILLNDPSVKAAANFLRSINFFAEF</sequence>
<gene>
    <name evidence="1" type="ORF">AB6A40_009419</name>
</gene>
<evidence type="ECO:0000313" key="1">
    <source>
        <dbReference type="EMBL" id="MFH4982710.1"/>
    </source>
</evidence>
<accession>A0ABD6F1K2</accession>
<dbReference type="Proteomes" id="UP001608902">
    <property type="component" value="Unassembled WGS sequence"/>
</dbReference>
<protein>
    <submittedName>
        <fullName evidence="1">Uncharacterized protein</fullName>
    </submittedName>
</protein>